<dbReference type="InterPro" id="IPR000415">
    <property type="entry name" value="Nitroreductase-like"/>
</dbReference>
<evidence type="ECO:0000256" key="1">
    <source>
        <dbReference type="ARBA" id="ARBA00008366"/>
    </source>
</evidence>
<evidence type="ECO:0000256" key="4">
    <source>
        <dbReference type="ARBA" id="ARBA00023002"/>
    </source>
</evidence>
<keyword evidence="4" id="KW-0560">Oxidoreductase</keyword>
<dbReference type="Gene3D" id="3.40.109.10">
    <property type="entry name" value="NADH Oxidase"/>
    <property type="match status" value="1"/>
</dbReference>
<dbReference type="Proteomes" id="UP001305606">
    <property type="component" value="Chromosome"/>
</dbReference>
<organism evidence="6 7">
    <name type="scientific">Streptomyces luomodiensis</name>
    <dbReference type="NCBI Taxonomy" id="3026192"/>
    <lineage>
        <taxon>Bacteria</taxon>
        <taxon>Bacillati</taxon>
        <taxon>Actinomycetota</taxon>
        <taxon>Actinomycetes</taxon>
        <taxon>Kitasatosporales</taxon>
        <taxon>Streptomycetaceae</taxon>
        <taxon>Streptomyces</taxon>
    </lineage>
</organism>
<dbReference type="PANTHER" id="PTHR43425:SF2">
    <property type="entry name" value="OXYGEN-INSENSITIVE NADPH NITROREDUCTASE"/>
    <property type="match status" value="1"/>
</dbReference>
<feature type="domain" description="Nitroreductase" evidence="5">
    <location>
        <begin position="19"/>
        <end position="173"/>
    </location>
</feature>
<proteinExistence type="inferred from homology"/>
<comment type="similarity">
    <text evidence="1">Belongs to the flavin oxidoreductase frp family.</text>
</comment>
<dbReference type="EMBL" id="CP117522">
    <property type="protein sequence ID" value="WNE95343.1"/>
    <property type="molecule type" value="Genomic_DNA"/>
</dbReference>
<dbReference type="Pfam" id="PF00881">
    <property type="entry name" value="Nitroreductase"/>
    <property type="match status" value="1"/>
</dbReference>
<evidence type="ECO:0000256" key="3">
    <source>
        <dbReference type="ARBA" id="ARBA00022643"/>
    </source>
</evidence>
<dbReference type="PANTHER" id="PTHR43425">
    <property type="entry name" value="OXYGEN-INSENSITIVE NADPH NITROREDUCTASE"/>
    <property type="match status" value="1"/>
</dbReference>
<dbReference type="SUPFAM" id="SSF55469">
    <property type="entry name" value="FMN-dependent nitroreductase-like"/>
    <property type="match status" value="1"/>
</dbReference>
<gene>
    <name evidence="6" type="ORF">PS467_08250</name>
</gene>
<sequence>MTASVRRAAAPTSEVLELLRRRSSVRNFTGEPLEPHILDALLDAALRAPTSFNFQSYSLVTLVDEDRRQELAEILGKDFVRQCAAFVLVCCDLAALPEQGDNYGVPLGQWSADAALSATIDASMVGMCLSLAADSLGLGTVMIGAVRRAPDRVAEVFALPPAVTPLFGVCIGWAATTPAARPRLRSDLMIHRERYRQTGAERAALPSDATLRTPAGPVTEQDLHEWRAQVVKGLRTFRGPG</sequence>
<name>A0ABY9UV53_9ACTN</name>
<evidence type="ECO:0000259" key="5">
    <source>
        <dbReference type="Pfam" id="PF00881"/>
    </source>
</evidence>
<protein>
    <submittedName>
        <fullName evidence="6">Nitroreductase family protein</fullName>
    </submittedName>
</protein>
<evidence type="ECO:0000313" key="6">
    <source>
        <dbReference type="EMBL" id="WNE95343.1"/>
    </source>
</evidence>
<evidence type="ECO:0000256" key="2">
    <source>
        <dbReference type="ARBA" id="ARBA00022630"/>
    </source>
</evidence>
<keyword evidence="7" id="KW-1185">Reference proteome</keyword>
<keyword evidence="3" id="KW-0288">FMN</keyword>
<accession>A0ABY9UV53</accession>
<dbReference type="InterPro" id="IPR029479">
    <property type="entry name" value="Nitroreductase"/>
</dbReference>
<dbReference type="InterPro" id="IPR016446">
    <property type="entry name" value="Flavin_OxRdtase_Frp"/>
</dbReference>
<dbReference type="RefSeq" id="WP_311034693.1">
    <property type="nucleotide sequence ID" value="NZ_CP117522.1"/>
</dbReference>
<keyword evidence="2" id="KW-0285">Flavoprotein</keyword>
<reference evidence="6 7" key="1">
    <citation type="submission" date="2023-02" db="EMBL/GenBank/DDBJ databases">
        <title>Streptomyces sp. SCA4-21 with antifungal activity against Fusarium oxysporum f. sp. cubense, Streptomyces sp. SCA2-17 with antifungal activity against Fusarium oxysporum f. sp. cubense.</title>
        <authorList>
            <person name="Qi D."/>
        </authorList>
    </citation>
    <scope>NUCLEOTIDE SEQUENCE [LARGE SCALE GENOMIC DNA]</scope>
    <source>
        <strain evidence="6 7">SCA4-21</strain>
    </source>
</reference>
<evidence type="ECO:0000313" key="7">
    <source>
        <dbReference type="Proteomes" id="UP001305606"/>
    </source>
</evidence>